<evidence type="ECO:0000313" key="2">
    <source>
        <dbReference type="EMBL" id="MFC7411143.1"/>
    </source>
</evidence>
<accession>A0ABW2QUT6</accession>
<gene>
    <name evidence="2" type="ORF">ACFQPB_19955</name>
</gene>
<name>A0ABW2QUT6_9BURK</name>
<comment type="caution">
    <text evidence="2">The sequence shown here is derived from an EMBL/GenBank/DDBJ whole genome shotgun (WGS) entry which is preliminary data.</text>
</comment>
<dbReference type="Proteomes" id="UP001596501">
    <property type="component" value="Unassembled WGS sequence"/>
</dbReference>
<dbReference type="InterPro" id="IPR057666">
    <property type="entry name" value="DrpA_SLOG"/>
</dbReference>
<dbReference type="Pfam" id="PF02481">
    <property type="entry name" value="DNA_processg_A"/>
    <property type="match status" value="1"/>
</dbReference>
<dbReference type="RefSeq" id="WP_382227098.1">
    <property type="nucleotide sequence ID" value="NZ_JBHTCA010000025.1"/>
</dbReference>
<evidence type="ECO:0000313" key="3">
    <source>
        <dbReference type="Proteomes" id="UP001596501"/>
    </source>
</evidence>
<dbReference type="Gene3D" id="3.40.50.450">
    <property type="match status" value="1"/>
</dbReference>
<feature type="domain" description="Smf/DprA SLOG" evidence="1">
    <location>
        <begin position="24"/>
        <end position="155"/>
    </location>
</feature>
<dbReference type="EMBL" id="JBHTCA010000025">
    <property type="protein sequence ID" value="MFC7411143.1"/>
    <property type="molecule type" value="Genomic_DNA"/>
</dbReference>
<reference evidence="3" key="1">
    <citation type="journal article" date="2019" name="Int. J. Syst. Evol. Microbiol.">
        <title>The Global Catalogue of Microorganisms (GCM) 10K type strain sequencing project: providing services to taxonomists for standard genome sequencing and annotation.</title>
        <authorList>
            <consortium name="The Broad Institute Genomics Platform"/>
            <consortium name="The Broad Institute Genome Sequencing Center for Infectious Disease"/>
            <person name="Wu L."/>
            <person name="Ma J."/>
        </authorList>
    </citation>
    <scope>NUCLEOTIDE SEQUENCE [LARGE SCALE GENOMIC DNA]</scope>
    <source>
        <strain evidence="3">CGMCC 1.12371</strain>
    </source>
</reference>
<evidence type="ECO:0000259" key="1">
    <source>
        <dbReference type="Pfam" id="PF02481"/>
    </source>
</evidence>
<proteinExistence type="predicted"/>
<sequence length="173" mass="18510">MKSAPIALPANCAQRVGAELATRIVGVGETALLDEPLLGLIASRECPGHVLLETLDRVPEWVKAGRVIVSGFHSPLERQVLRSLLRRKGRAVKVLARGFGGQSADYRPTPEEREPLASGRMLVFSAFAPSVTRTTRATALTRNRLVLALATEIVVPHIAAGSPLAALLSEPRP</sequence>
<protein>
    <submittedName>
        <fullName evidence="2">DNA-processing protein DprA</fullName>
    </submittedName>
</protein>
<keyword evidence="3" id="KW-1185">Reference proteome</keyword>
<organism evidence="2 3">
    <name type="scientific">Hydrogenophaga atypica</name>
    <dbReference type="NCBI Taxonomy" id="249409"/>
    <lineage>
        <taxon>Bacteria</taxon>
        <taxon>Pseudomonadati</taxon>
        <taxon>Pseudomonadota</taxon>
        <taxon>Betaproteobacteria</taxon>
        <taxon>Burkholderiales</taxon>
        <taxon>Comamonadaceae</taxon>
        <taxon>Hydrogenophaga</taxon>
    </lineage>
</organism>